<keyword evidence="3" id="KW-0349">Heme</keyword>
<comment type="function">
    <text evidence="10">Radial spoke stalk protein that binds heme under oxidizing conditions. Required for the coordinated beating of multiple cilia maybe by functioning in a redox signaling pathway.</text>
</comment>
<keyword evidence="4" id="KW-0479">Metal-binding</keyword>
<dbReference type="PANTHER" id="PTHR21281:SF0">
    <property type="entry name" value="CYTOCHROME B5 DOMAIN-CONTAINING PROTEIN 1"/>
    <property type="match status" value="1"/>
</dbReference>
<evidence type="ECO:0000256" key="3">
    <source>
        <dbReference type="ARBA" id="ARBA00022617"/>
    </source>
</evidence>
<dbReference type="PROSITE" id="PS50255">
    <property type="entry name" value="CYTOCHROME_B5_2"/>
    <property type="match status" value="1"/>
</dbReference>
<dbReference type="AlphaFoldDB" id="A0A812DX88"/>
<dbReference type="EMBL" id="CAHIKZ030004425">
    <property type="protein sequence ID" value="CAE1310654.1"/>
    <property type="molecule type" value="Genomic_DNA"/>
</dbReference>
<dbReference type="OrthoDB" id="260091at2759"/>
<dbReference type="InterPro" id="IPR001199">
    <property type="entry name" value="Cyt_B5-like_heme/steroid-bd"/>
</dbReference>
<dbReference type="SMART" id="SM01117">
    <property type="entry name" value="Cyt-b5"/>
    <property type="match status" value="1"/>
</dbReference>
<evidence type="ECO:0000256" key="10">
    <source>
        <dbReference type="ARBA" id="ARBA00046139"/>
    </source>
</evidence>
<dbReference type="SUPFAM" id="SSF55856">
    <property type="entry name" value="Cytochrome b5-like heme/steroid binding domain"/>
    <property type="match status" value="1"/>
</dbReference>
<proteinExistence type="inferred from homology"/>
<evidence type="ECO:0000256" key="6">
    <source>
        <dbReference type="ARBA" id="ARBA00023212"/>
    </source>
</evidence>
<evidence type="ECO:0000313" key="15">
    <source>
        <dbReference type="Proteomes" id="UP000597762"/>
    </source>
</evidence>
<evidence type="ECO:0000256" key="12">
    <source>
        <dbReference type="SAM" id="SignalP"/>
    </source>
</evidence>
<sequence>MLFIVALFIELSVANSNGVLHKSFVDIVFLSFFSFGESFEINKFVFEEMVSRKYFTPREVSFHNTESDLWVSFLGKVHDLTKLCEREKGNILLKPILQAGGTDISHWFNPKTHDVRTYVDPETNCVIPYCPNGRYLQIPPAYPDSKWANNFGCPWWKDNKYVIGNLSQKTRFIKIVNTLTSQEHILEVCSEERLEAILERYLAYNAHADSYTWKRRAAGQTGQELQARQEKSKARQAKELQAKQEEELQARQAEELQARQAKELQARLELQAKAKRQKVVKQRAFPRDREQSPQTAESAKQRAHFSPRRQRAQIT</sequence>
<comment type="subcellular location">
    <subcellularLocation>
        <location evidence="1">Cytoplasm</location>
        <location evidence="1">Cytoskeleton</location>
        <location evidence="1">Cilium axoneme</location>
    </subcellularLocation>
</comment>
<gene>
    <name evidence="14" type="ORF">SPHA_62199</name>
</gene>
<keyword evidence="7" id="KW-0966">Cell projection</keyword>
<evidence type="ECO:0000256" key="2">
    <source>
        <dbReference type="ARBA" id="ARBA00022490"/>
    </source>
</evidence>
<evidence type="ECO:0000256" key="7">
    <source>
        <dbReference type="ARBA" id="ARBA00023273"/>
    </source>
</evidence>
<feature type="region of interest" description="Disordered" evidence="11">
    <location>
        <begin position="274"/>
        <end position="315"/>
    </location>
</feature>
<accession>A0A812DX88</accession>
<organism evidence="14 15">
    <name type="scientific">Acanthosepion pharaonis</name>
    <name type="common">Pharaoh cuttlefish</name>
    <name type="synonym">Sepia pharaonis</name>
    <dbReference type="NCBI Taxonomy" id="158019"/>
    <lineage>
        <taxon>Eukaryota</taxon>
        <taxon>Metazoa</taxon>
        <taxon>Spiralia</taxon>
        <taxon>Lophotrochozoa</taxon>
        <taxon>Mollusca</taxon>
        <taxon>Cephalopoda</taxon>
        <taxon>Coleoidea</taxon>
        <taxon>Decapodiformes</taxon>
        <taxon>Sepiida</taxon>
        <taxon>Sepiina</taxon>
        <taxon>Sepiidae</taxon>
        <taxon>Acanthosepion</taxon>
    </lineage>
</organism>
<evidence type="ECO:0000256" key="1">
    <source>
        <dbReference type="ARBA" id="ARBA00004430"/>
    </source>
</evidence>
<feature type="chain" id="PRO_5032280601" description="Cytochrome b5 domain-containing protein 1" evidence="12">
    <location>
        <begin position="17"/>
        <end position="315"/>
    </location>
</feature>
<comment type="similarity">
    <text evidence="8">Belongs to the cytochrome b5 family.</text>
</comment>
<protein>
    <recommendedName>
        <fullName evidence="9">Cytochrome b5 domain-containing protein 1</fullName>
    </recommendedName>
</protein>
<keyword evidence="6" id="KW-0206">Cytoskeleton</keyword>
<dbReference type="InterPro" id="IPR052320">
    <property type="entry name" value="Cytochrome_b5_domain"/>
</dbReference>
<comment type="caution">
    <text evidence="14">The sequence shown here is derived from an EMBL/GenBank/DDBJ whole genome shotgun (WGS) entry which is preliminary data.</text>
</comment>
<dbReference type="Gene3D" id="3.10.120.10">
    <property type="entry name" value="Cytochrome b5-like heme/steroid binding domain"/>
    <property type="match status" value="1"/>
</dbReference>
<keyword evidence="15" id="KW-1185">Reference proteome</keyword>
<dbReference type="InterPro" id="IPR036400">
    <property type="entry name" value="Cyt_B5-like_heme/steroid_sf"/>
</dbReference>
<keyword evidence="5" id="KW-0408">Iron</keyword>
<dbReference type="GO" id="GO:0005930">
    <property type="term" value="C:axoneme"/>
    <property type="evidence" value="ECO:0007669"/>
    <property type="project" value="UniProtKB-SubCell"/>
</dbReference>
<evidence type="ECO:0000313" key="14">
    <source>
        <dbReference type="EMBL" id="CAE1310654.1"/>
    </source>
</evidence>
<feature type="compositionally biased region" description="Basic residues" evidence="11">
    <location>
        <begin position="301"/>
        <end position="315"/>
    </location>
</feature>
<dbReference type="PANTHER" id="PTHR21281">
    <property type="entry name" value="CYTOCHROME B5 DOMAIN-CONTAINING PROTEIN 1"/>
    <property type="match status" value="1"/>
</dbReference>
<reference evidence="14" key="1">
    <citation type="submission" date="2021-01" db="EMBL/GenBank/DDBJ databases">
        <authorList>
            <person name="Li R."/>
            <person name="Bekaert M."/>
        </authorList>
    </citation>
    <scope>NUCLEOTIDE SEQUENCE</scope>
    <source>
        <strain evidence="14">Farmed</strain>
    </source>
</reference>
<keyword evidence="2" id="KW-0963">Cytoplasm</keyword>
<dbReference type="GO" id="GO:0046872">
    <property type="term" value="F:metal ion binding"/>
    <property type="evidence" value="ECO:0007669"/>
    <property type="project" value="UniProtKB-KW"/>
</dbReference>
<evidence type="ECO:0000256" key="4">
    <source>
        <dbReference type="ARBA" id="ARBA00022723"/>
    </source>
</evidence>
<feature type="domain" description="Cytochrome b5 heme-binding" evidence="13">
    <location>
        <begin position="52"/>
        <end position="113"/>
    </location>
</feature>
<evidence type="ECO:0000256" key="5">
    <source>
        <dbReference type="ARBA" id="ARBA00023004"/>
    </source>
</evidence>
<evidence type="ECO:0000256" key="9">
    <source>
        <dbReference type="ARBA" id="ARBA00040649"/>
    </source>
</evidence>
<dbReference type="Proteomes" id="UP000597762">
    <property type="component" value="Unassembled WGS sequence"/>
</dbReference>
<name>A0A812DX88_ACAPH</name>
<evidence type="ECO:0000259" key="13">
    <source>
        <dbReference type="PROSITE" id="PS50255"/>
    </source>
</evidence>
<feature type="signal peptide" evidence="12">
    <location>
        <begin position="1"/>
        <end position="16"/>
    </location>
</feature>
<evidence type="ECO:0000256" key="11">
    <source>
        <dbReference type="SAM" id="MobiDB-lite"/>
    </source>
</evidence>
<dbReference type="Pfam" id="PF00173">
    <property type="entry name" value="Cyt-b5"/>
    <property type="match status" value="1"/>
</dbReference>
<evidence type="ECO:0000256" key="8">
    <source>
        <dbReference type="ARBA" id="ARBA00038168"/>
    </source>
</evidence>
<keyword evidence="12" id="KW-0732">Signal</keyword>